<reference evidence="1 2" key="1">
    <citation type="submission" date="2024-04" db="EMBL/GenBank/DDBJ databases">
        <title>Novel genus in family Flammeovirgaceae.</title>
        <authorList>
            <person name="Nguyen T.H."/>
            <person name="Vuong T.Q."/>
            <person name="Le H."/>
            <person name="Kim S.-G."/>
        </authorList>
    </citation>
    <scope>NUCLEOTIDE SEQUENCE [LARGE SCALE GENOMIC DNA]</scope>
    <source>
        <strain evidence="1 2">JCM 23209</strain>
    </source>
</reference>
<sequence>MLKKTFTGLLLLSGLWAGSCKDSDEEVQIDVKNIQVTGLEEGAEVWNTAELSVTTENQEGIQQIDFYIGDESIASDKTAPYEFTWNTREYEDGEYTVKMVVVTTGGKTVEKSLTVQVKNTLLTLDINQAYLDDLANSDFDTRYMVLSDTLGNVLHTVQIKQAGTIPLLAPEGFTEGRFDLTEFSLKENLELDEFHVMYSFLSLSRGTLWNLHEKQAETTSIRLLKPDNPGQLDSYVLSTNEGSEYNRMDWGPDNLVIPQSSNRLFVKVETEAQSTFKILENIKSGEHYEVDLTGFSEWERMQDVQKEIPGLVKPHSLGGDIKGFFGDDQDGTGFYVSYIESDDSHFNYTHAGSTFERYQHSIKFKNQEGVIFYNDNYPGQSPVFERMEEDQVEIIPHNVYDYTFNVKGDCDYFRSYVHDSDFNLLYLMFGPKDRKQFHELKTLPEEIKSKLPGKSEVGYFDVAVFDYEKIDSYEEFIKIYAEEGWEKLEQMESTGMEIKIIE</sequence>
<evidence type="ECO:0000313" key="1">
    <source>
        <dbReference type="EMBL" id="MEN7551878.1"/>
    </source>
</evidence>
<evidence type="ECO:0000313" key="2">
    <source>
        <dbReference type="Proteomes" id="UP001403385"/>
    </source>
</evidence>
<organism evidence="1 2">
    <name type="scientific">Rapidithrix thailandica</name>
    <dbReference type="NCBI Taxonomy" id="413964"/>
    <lineage>
        <taxon>Bacteria</taxon>
        <taxon>Pseudomonadati</taxon>
        <taxon>Bacteroidota</taxon>
        <taxon>Cytophagia</taxon>
        <taxon>Cytophagales</taxon>
        <taxon>Flammeovirgaceae</taxon>
        <taxon>Rapidithrix</taxon>
    </lineage>
</organism>
<accession>A0AAW9SHB7</accession>
<keyword evidence="2" id="KW-1185">Reference proteome</keyword>
<protein>
    <submittedName>
        <fullName evidence="1">Ig-like domain-containing protein</fullName>
    </submittedName>
</protein>
<dbReference type="PROSITE" id="PS51257">
    <property type="entry name" value="PROKAR_LIPOPROTEIN"/>
    <property type="match status" value="1"/>
</dbReference>
<gene>
    <name evidence="1" type="ORF">AAG747_28435</name>
</gene>
<dbReference type="Proteomes" id="UP001403385">
    <property type="component" value="Unassembled WGS sequence"/>
</dbReference>
<name>A0AAW9SHB7_9BACT</name>
<dbReference type="EMBL" id="JBDKWZ010000029">
    <property type="protein sequence ID" value="MEN7551878.1"/>
    <property type="molecule type" value="Genomic_DNA"/>
</dbReference>
<dbReference type="RefSeq" id="WP_346824656.1">
    <property type="nucleotide sequence ID" value="NZ_JBDKWZ010000029.1"/>
</dbReference>
<dbReference type="Gene3D" id="2.60.40.10">
    <property type="entry name" value="Immunoglobulins"/>
    <property type="match status" value="1"/>
</dbReference>
<proteinExistence type="predicted"/>
<dbReference type="InterPro" id="IPR013783">
    <property type="entry name" value="Ig-like_fold"/>
</dbReference>
<comment type="caution">
    <text evidence="1">The sequence shown here is derived from an EMBL/GenBank/DDBJ whole genome shotgun (WGS) entry which is preliminary data.</text>
</comment>
<dbReference type="AlphaFoldDB" id="A0AAW9SHB7"/>
<dbReference type="Pfam" id="PF17957">
    <property type="entry name" value="Big_7"/>
    <property type="match status" value="1"/>
</dbReference>